<evidence type="ECO:0000313" key="2">
    <source>
        <dbReference type="EMBL" id="PKG23316.1"/>
    </source>
</evidence>
<organism evidence="2 3">
    <name type="scientific">Niallia nealsonii</name>
    <dbReference type="NCBI Taxonomy" id="115979"/>
    <lineage>
        <taxon>Bacteria</taxon>
        <taxon>Bacillati</taxon>
        <taxon>Bacillota</taxon>
        <taxon>Bacilli</taxon>
        <taxon>Bacillales</taxon>
        <taxon>Bacillaceae</taxon>
        <taxon>Niallia</taxon>
    </lineage>
</organism>
<accession>A0A2N0Z1C3</accession>
<sequence length="239" mass="27172">MLNFIGCGSAFNTALGNNGAFIKKDHVLFLIDCGSSTFARLQKTNLLEGIEEICILLTHTHCDHIGSLGDLILYGYYSMNKLAEANVCVYAPNDLNIKPLLRMMGVEEHTYKLIEFSELTEYQYADFHIDFEPIKVPHVKELKSYGYIIHYDNKTIYYSGDCNEIPANILNRQNNGGFDLFYQDTCIAEYEGNVHLSLKKLDKLMDAKAREKVYCMHLDNGFNEEDAKKLGFNVVAPII</sequence>
<dbReference type="PANTHER" id="PTHR42663">
    <property type="entry name" value="HYDROLASE C777.06C-RELATED-RELATED"/>
    <property type="match status" value="1"/>
</dbReference>
<proteinExistence type="predicted"/>
<reference evidence="2 3" key="1">
    <citation type="journal article" date="2003" name="Int. J. Syst. Evol. Microbiol.">
        <title>Bacillus nealsonii sp. nov., isolated from a spacecraft-assembly facility, whose spores are gamma-radiation resistant.</title>
        <authorList>
            <person name="Venkateswaran K."/>
            <person name="Kempf M."/>
            <person name="Chen F."/>
            <person name="Satomi M."/>
            <person name="Nicholson W."/>
            <person name="Kern R."/>
        </authorList>
    </citation>
    <scope>NUCLEOTIDE SEQUENCE [LARGE SCALE GENOMIC DNA]</scope>
    <source>
        <strain evidence="2 3">FO-92</strain>
    </source>
</reference>
<dbReference type="Proteomes" id="UP000233375">
    <property type="component" value="Unassembled WGS sequence"/>
</dbReference>
<name>A0A2N0Z1C3_9BACI</name>
<dbReference type="InterPro" id="IPR036866">
    <property type="entry name" value="RibonucZ/Hydroxyglut_hydro"/>
</dbReference>
<gene>
    <name evidence="2" type="ORF">CWS01_12775</name>
</gene>
<dbReference type="AlphaFoldDB" id="A0A2N0Z1C3"/>
<dbReference type="OrthoDB" id="9803916at2"/>
<protein>
    <submittedName>
        <fullName evidence="2">Ribonuclease Z</fullName>
    </submittedName>
</protein>
<dbReference type="InterPro" id="IPR001279">
    <property type="entry name" value="Metallo-B-lactamas"/>
</dbReference>
<dbReference type="Gene3D" id="3.60.15.10">
    <property type="entry name" value="Ribonuclease Z/Hydroxyacylglutathione hydrolase-like"/>
    <property type="match status" value="1"/>
</dbReference>
<dbReference type="PANTHER" id="PTHR42663:SF6">
    <property type="entry name" value="HYDROLASE C777.06C-RELATED"/>
    <property type="match status" value="1"/>
</dbReference>
<feature type="domain" description="Metallo-beta-lactamase" evidence="1">
    <location>
        <begin position="16"/>
        <end position="217"/>
    </location>
</feature>
<dbReference type="RefSeq" id="WP_101177589.1">
    <property type="nucleotide sequence ID" value="NZ_PISE01000026.1"/>
</dbReference>
<evidence type="ECO:0000313" key="3">
    <source>
        <dbReference type="Proteomes" id="UP000233375"/>
    </source>
</evidence>
<keyword evidence="3" id="KW-1185">Reference proteome</keyword>
<dbReference type="SUPFAM" id="SSF56281">
    <property type="entry name" value="Metallo-hydrolase/oxidoreductase"/>
    <property type="match status" value="1"/>
</dbReference>
<dbReference type="Pfam" id="PF23023">
    <property type="entry name" value="Anti-Pycsar_Apyc1"/>
    <property type="match status" value="1"/>
</dbReference>
<dbReference type="EMBL" id="PISE01000026">
    <property type="protein sequence ID" value="PKG23316.1"/>
    <property type="molecule type" value="Genomic_DNA"/>
</dbReference>
<comment type="caution">
    <text evidence="2">The sequence shown here is derived from an EMBL/GenBank/DDBJ whole genome shotgun (WGS) entry which is preliminary data.</text>
</comment>
<evidence type="ECO:0000259" key="1">
    <source>
        <dbReference type="SMART" id="SM00849"/>
    </source>
</evidence>
<dbReference type="SMART" id="SM00849">
    <property type="entry name" value="Lactamase_B"/>
    <property type="match status" value="1"/>
</dbReference>